<comment type="similarity">
    <text evidence="3">Belongs to the DRC10 family.</text>
</comment>
<keyword evidence="7" id="KW-0969">Cilium</keyword>
<keyword evidence="9" id="KW-0966">Cell projection</keyword>
<evidence type="ECO:0000256" key="8">
    <source>
        <dbReference type="ARBA" id="ARBA00023212"/>
    </source>
</evidence>
<feature type="non-terminal residue" evidence="11">
    <location>
        <position position="1"/>
    </location>
</feature>
<evidence type="ECO:0000256" key="10">
    <source>
        <dbReference type="SAM" id="Coils"/>
    </source>
</evidence>
<evidence type="ECO:0000313" key="11">
    <source>
        <dbReference type="EMBL" id="KAH8359510.1"/>
    </source>
</evidence>
<name>A0AAD4JV94_9MUSC</name>
<dbReference type="PANTHER" id="PTHR31598:SF1">
    <property type="entry name" value="DYNEIN REGULATORY COMPLEX PROTEIN 10"/>
    <property type="match status" value="1"/>
</dbReference>
<comment type="subcellular location">
    <subcellularLocation>
        <location evidence="2">Cytoplasm</location>
        <location evidence="2">Cytoskeleton</location>
        <location evidence="2">Flagellum axoneme</location>
    </subcellularLocation>
</comment>
<evidence type="ECO:0000313" key="12">
    <source>
        <dbReference type="Proteomes" id="UP001200034"/>
    </source>
</evidence>
<dbReference type="InterPro" id="IPR042815">
    <property type="entry name" value="DRC10"/>
</dbReference>
<organism evidence="11 12">
    <name type="scientific">Drosophila rubida</name>
    <dbReference type="NCBI Taxonomy" id="30044"/>
    <lineage>
        <taxon>Eukaryota</taxon>
        <taxon>Metazoa</taxon>
        <taxon>Ecdysozoa</taxon>
        <taxon>Arthropoda</taxon>
        <taxon>Hexapoda</taxon>
        <taxon>Insecta</taxon>
        <taxon>Pterygota</taxon>
        <taxon>Neoptera</taxon>
        <taxon>Endopterygota</taxon>
        <taxon>Diptera</taxon>
        <taxon>Brachycera</taxon>
        <taxon>Muscomorpha</taxon>
        <taxon>Ephydroidea</taxon>
        <taxon>Drosophilidae</taxon>
        <taxon>Drosophila</taxon>
    </lineage>
</organism>
<comment type="caution">
    <text evidence="11">The sequence shown here is derived from an EMBL/GenBank/DDBJ whole genome shotgun (WGS) entry which is preliminary data.</text>
</comment>
<evidence type="ECO:0000256" key="4">
    <source>
        <dbReference type="ARBA" id="ARBA00021752"/>
    </source>
</evidence>
<protein>
    <recommendedName>
        <fullName evidence="4">Dynein regulatory complex protein 10</fullName>
    </recommendedName>
</protein>
<dbReference type="AlphaFoldDB" id="A0AAD4JV94"/>
<keyword evidence="6" id="KW-0282">Flagellum</keyword>
<keyword evidence="5" id="KW-0963">Cytoplasm</keyword>
<evidence type="ECO:0000256" key="3">
    <source>
        <dbReference type="ARBA" id="ARBA00009071"/>
    </source>
</evidence>
<keyword evidence="12" id="KW-1185">Reference proteome</keyword>
<gene>
    <name evidence="11" type="ORF">KR093_007356</name>
</gene>
<dbReference type="Proteomes" id="UP001200034">
    <property type="component" value="Unassembled WGS sequence"/>
</dbReference>
<keyword evidence="10" id="KW-0175">Coiled coil</keyword>
<feature type="coiled-coil region" evidence="10">
    <location>
        <begin position="269"/>
        <end position="303"/>
    </location>
</feature>
<keyword evidence="8" id="KW-0206">Cytoskeleton</keyword>
<reference evidence="11" key="1">
    <citation type="journal article" date="2021" name="Mol. Ecol. Resour.">
        <title>Phylogenomic analyses of the genus Drosophila reveals genomic signals of climate adaptation.</title>
        <authorList>
            <person name="Li F."/>
            <person name="Rane R.V."/>
            <person name="Luria V."/>
            <person name="Xiong Z."/>
            <person name="Chen J."/>
            <person name="Li Z."/>
            <person name="Catullo R.A."/>
            <person name="Griffin P.C."/>
            <person name="Schiffer M."/>
            <person name="Pearce S."/>
            <person name="Lee S.F."/>
            <person name="McElroy K."/>
            <person name="Stocker A."/>
            <person name="Shirriffs J."/>
            <person name="Cockerell F."/>
            <person name="Coppin C."/>
            <person name="Sgro C.M."/>
            <person name="Karger A."/>
            <person name="Cain J.W."/>
            <person name="Weber J.A."/>
            <person name="Santpere G."/>
            <person name="Kirschner M.W."/>
            <person name="Hoffmann A.A."/>
            <person name="Oakeshott J.G."/>
            <person name="Zhang G."/>
        </authorList>
    </citation>
    <scope>NUCLEOTIDE SEQUENCE</scope>
    <source>
        <strain evidence="11">BGI-SZ-2011g</strain>
    </source>
</reference>
<comment type="function">
    <text evidence="1">Component of the nexin-dynein regulatory complex (N-DRC), a key regulator of ciliary/flagellar motility which maintains the alignment and integrity of the distal axoneme and regulates microtubule sliding in motile axonemes.</text>
</comment>
<dbReference type="EMBL" id="JAJJHW010003409">
    <property type="protein sequence ID" value="KAH8359510.1"/>
    <property type="molecule type" value="Genomic_DNA"/>
</dbReference>
<sequence>LDFGSSREALIDLVERVIEDAIQHLKISLKLPKIIQNPKLAARLLAGSGHDQAIELVKNFHRRRDIILKEERNPLMDHGMIMLIDYFQSHRDIYKRFKGYFDTLSSKEMKLLSAFEMLLESAKRHLNRTAHVHIREERRLTKIYQENKKLKKNIKTFRLRLSQLRSSMRFKLLTQGAHYDSLMQEWRQQKLETERIIEIETEKIQRGLRVQEKLCLENENQIEQQVNVAQNQYNALIKETRITEKRTREEKNKLLLQLQSIIKKYDTTISEKIIENLDLEDQLKEAQKKLDKFMVTYRNEEKIYNEVVVKRELREERERREIITSYMMNRAASKIQRYWKKWRKALKAKSKRSRGKRKQN</sequence>
<evidence type="ECO:0000256" key="5">
    <source>
        <dbReference type="ARBA" id="ARBA00022490"/>
    </source>
</evidence>
<dbReference type="PANTHER" id="PTHR31598">
    <property type="entry name" value="IQ DOMAIN-CONTAINING PROTEIN D"/>
    <property type="match status" value="1"/>
</dbReference>
<evidence type="ECO:0000256" key="6">
    <source>
        <dbReference type="ARBA" id="ARBA00022846"/>
    </source>
</evidence>
<accession>A0AAD4JV94</accession>
<proteinExistence type="inferred from homology"/>
<evidence type="ECO:0000256" key="1">
    <source>
        <dbReference type="ARBA" id="ARBA00003029"/>
    </source>
</evidence>
<evidence type="ECO:0000256" key="2">
    <source>
        <dbReference type="ARBA" id="ARBA00004611"/>
    </source>
</evidence>
<evidence type="ECO:0000256" key="9">
    <source>
        <dbReference type="ARBA" id="ARBA00023273"/>
    </source>
</evidence>
<evidence type="ECO:0000256" key="7">
    <source>
        <dbReference type="ARBA" id="ARBA00023069"/>
    </source>
</evidence>